<name>A0A1I5N6T1_9GAMM</name>
<gene>
    <name evidence="1" type="ORF">SAMN05216177_101524</name>
</gene>
<dbReference type="EMBL" id="FOXK01000001">
    <property type="protein sequence ID" value="SFP17420.1"/>
    <property type="molecule type" value="Genomic_DNA"/>
</dbReference>
<dbReference type="Gene3D" id="1.10.260.40">
    <property type="entry name" value="lambda repressor-like DNA-binding domains"/>
    <property type="match status" value="1"/>
</dbReference>
<dbReference type="Proteomes" id="UP000182025">
    <property type="component" value="Unassembled WGS sequence"/>
</dbReference>
<evidence type="ECO:0000313" key="1">
    <source>
        <dbReference type="EMBL" id="SFP17420.1"/>
    </source>
</evidence>
<dbReference type="InterPro" id="IPR001387">
    <property type="entry name" value="Cro/C1-type_HTH"/>
</dbReference>
<keyword evidence="2" id="KW-1185">Reference proteome</keyword>
<protein>
    <submittedName>
        <fullName evidence="1">Uncharacterized protein</fullName>
    </submittedName>
</protein>
<dbReference type="AlphaFoldDB" id="A0A1I5N6T1"/>
<dbReference type="OrthoDB" id="6447592at2"/>
<dbReference type="CDD" id="cd00093">
    <property type="entry name" value="HTH_XRE"/>
    <property type="match status" value="1"/>
</dbReference>
<reference evidence="2" key="1">
    <citation type="submission" date="2016-10" db="EMBL/GenBank/DDBJ databases">
        <authorList>
            <person name="Varghese N."/>
            <person name="Submissions S."/>
        </authorList>
    </citation>
    <scope>NUCLEOTIDE SEQUENCE [LARGE SCALE GENOMIC DNA]</scope>
    <source>
        <strain evidence="2">JCM 15604</strain>
    </source>
</reference>
<sequence>MIRERLIAIWDSKGLTAKRLEELTGIDREKWYALRGGKRRVNGDDIEAILGITPEYALWLVSGNIAPEAGQTSPDYVEADLKLAGQEAGSR</sequence>
<proteinExistence type="predicted"/>
<evidence type="ECO:0000313" key="2">
    <source>
        <dbReference type="Proteomes" id="UP000182025"/>
    </source>
</evidence>
<dbReference type="GO" id="GO:0003677">
    <property type="term" value="F:DNA binding"/>
    <property type="evidence" value="ECO:0007669"/>
    <property type="project" value="InterPro"/>
</dbReference>
<organism evidence="1 2">
    <name type="scientific">Ectopseudomonas toyotomiensis</name>
    <dbReference type="NCBI Taxonomy" id="554344"/>
    <lineage>
        <taxon>Bacteria</taxon>
        <taxon>Pseudomonadati</taxon>
        <taxon>Pseudomonadota</taxon>
        <taxon>Gammaproteobacteria</taxon>
        <taxon>Pseudomonadales</taxon>
        <taxon>Pseudomonadaceae</taxon>
        <taxon>Ectopseudomonas</taxon>
    </lineage>
</organism>
<accession>A0A1I5N6T1</accession>
<dbReference type="InterPro" id="IPR010982">
    <property type="entry name" value="Lambda_DNA-bd_dom_sf"/>
</dbReference>